<dbReference type="SUPFAM" id="SSF52540">
    <property type="entry name" value="P-loop containing nucleoside triphosphate hydrolases"/>
    <property type="match status" value="1"/>
</dbReference>
<dbReference type="InterPro" id="IPR027417">
    <property type="entry name" value="P-loop_NTPase"/>
</dbReference>
<accession>A0ABQ3CRN9</accession>
<name>A0ABQ3CRN9_9RHOB</name>
<sequence>MQIFINKSLVFFAVPKTGTTAIERQIEPRADISLRHNPAIKHIRPQRFNRFLEPYVLKHASKPLIKMALMREPLDWLKSWYRYRQRPENLGRSTSTALIDFNQFVQEYLGDDRPDYANLGSQHRFLTLQNGNLGVTDLFRYEDMPRAVSFLETVLDQEIILEQNNVSPKMDIKVSPTLLKELQVKRKADFDLYETISR</sequence>
<organism evidence="1 2">
    <name type="scientific">Paramylibacter ulvae</name>
    <dbReference type="NCBI Taxonomy" id="1651968"/>
    <lineage>
        <taxon>Bacteria</taxon>
        <taxon>Pseudomonadati</taxon>
        <taxon>Pseudomonadota</taxon>
        <taxon>Alphaproteobacteria</taxon>
        <taxon>Rhodobacterales</taxon>
        <taxon>Paracoccaceae</taxon>
        <taxon>Paramylibacter</taxon>
    </lineage>
</organism>
<gene>
    <name evidence="1" type="ORF">GCM10008927_01310</name>
</gene>
<reference evidence="2" key="1">
    <citation type="journal article" date="2019" name="Int. J. Syst. Evol. Microbiol.">
        <title>The Global Catalogue of Microorganisms (GCM) 10K type strain sequencing project: providing services to taxonomists for standard genome sequencing and annotation.</title>
        <authorList>
            <consortium name="The Broad Institute Genomics Platform"/>
            <consortium name="The Broad Institute Genome Sequencing Center for Infectious Disease"/>
            <person name="Wu L."/>
            <person name="Ma J."/>
        </authorList>
    </citation>
    <scope>NUCLEOTIDE SEQUENCE [LARGE SCALE GENOMIC DNA]</scope>
    <source>
        <strain evidence="2">KCTC 32465</strain>
    </source>
</reference>
<evidence type="ECO:0000313" key="1">
    <source>
        <dbReference type="EMBL" id="GHA40819.1"/>
    </source>
</evidence>
<dbReference type="RefSeq" id="WP_189638649.1">
    <property type="nucleotide sequence ID" value="NZ_BMZF01000001.1"/>
</dbReference>
<dbReference type="Proteomes" id="UP000634455">
    <property type="component" value="Unassembled WGS sequence"/>
</dbReference>
<dbReference type="Gene3D" id="3.40.50.300">
    <property type="entry name" value="P-loop containing nucleotide triphosphate hydrolases"/>
    <property type="match status" value="1"/>
</dbReference>
<dbReference type="EMBL" id="BMZF01000001">
    <property type="protein sequence ID" value="GHA40819.1"/>
    <property type="molecule type" value="Genomic_DNA"/>
</dbReference>
<evidence type="ECO:0008006" key="3">
    <source>
        <dbReference type="Google" id="ProtNLM"/>
    </source>
</evidence>
<evidence type="ECO:0000313" key="2">
    <source>
        <dbReference type="Proteomes" id="UP000634455"/>
    </source>
</evidence>
<proteinExistence type="predicted"/>
<comment type="caution">
    <text evidence="1">The sequence shown here is derived from an EMBL/GenBank/DDBJ whole genome shotgun (WGS) entry which is preliminary data.</text>
</comment>
<protein>
    <recommendedName>
        <fullName evidence="3">Gamma-glutamyl kinase</fullName>
    </recommendedName>
</protein>
<keyword evidence="2" id="KW-1185">Reference proteome</keyword>